<dbReference type="Proteomes" id="UP000032611">
    <property type="component" value="Chromosome"/>
</dbReference>
<sequence>MSLASWLISHGPDTTVDLLARWSIESGRDWRSAERLQVARPVRRARIFHEGKAAAKPTCRLVDACGYNYCEACGGNDFQDVPFTCGVAV</sequence>
<accession>A0A0D5LMZ7</accession>
<organism evidence="1 2">
    <name type="scientific">Martelella endophytica</name>
    <dbReference type="NCBI Taxonomy" id="1486262"/>
    <lineage>
        <taxon>Bacteria</taxon>
        <taxon>Pseudomonadati</taxon>
        <taxon>Pseudomonadota</taxon>
        <taxon>Alphaproteobacteria</taxon>
        <taxon>Hyphomicrobiales</taxon>
        <taxon>Aurantimonadaceae</taxon>
        <taxon>Martelella</taxon>
    </lineage>
</organism>
<proteinExistence type="predicted"/>
<dbReference type="RefSeq" id="WP_045679261.1">
    <property type="nucleotide sequence ID" value="NZ_CP010803.1"/>
</dbReference>
<dbReference type="EMBL" id="CP010803">
    <property type="protein sequence ID" value="AJY44683.1"/>
    <property type="molecule type" value="Genomic_DNA"/>
</dbReference>
<dbReference type="HOGENOM" id="CLU_2451084_0_0_5"/>
<keyword evidence="2" id="KW-1185">Reference proteome</keyword>
<dbReference type="PATRIC" id="fig|1486262.3.peg.345"/>
<gene>
    <name evidence="1" type="ORF">TM49_01680</name>
</gene>
<dbReference type="AlphaFoldDB" id="A0A0D5LMZ7"/>
<evidence type="ECO:0000313" key="2">
    <source>
        <dbReference type="Proteomes" id="UP000032611"/>
    </source>
</evidence>
<name>A0A0D5LMZ7_MAREN</name>
<reference evidence="1 2" key="1">
    <citation type="journal article" date="2015" name="Genome Announc.">
        <title>Complete genome sequence of Martelella endophytica YC6887, which has antifungal activity associated with a halophyte.</title>
        <authorList>
            <person name="Khan A."/>
            <person name="Khan H."/>
            <person name="Chung E.J."/>
            <person name="Hossain M.T."/>
            <person name="Chung Y.R."/>
        </authorList>
    </citation>
    <scope>NUCLEOTIDE SEQUENCE [LARGE SCALE GENOMIC DNA]</scope>
    <source>
        <strain evidence="1">YC6887</strain>
    </source>
</reference>
<dbReference type="STRING" id="1486262.TM49_01680"/>
<evidence type="ECO:0000313" key="1">
    <source>
        <dbReference type="EMBL" id="AJY44683.1"/>
    </source>
</evidence>
<dbReference type="KEGG" id="mey:TM49_01680"/>
<protein>
    <submittedName>
        <fullName evidence="1">Uncharacterized protein</fullName>
    </submittedName>
</protein>